<dbReference type="AlphaFoldDB" id="A0A5D4SY43"/>
<dbReference type="GO" id="GO:0008233">
    <property type="term" value="F:peptidase activity"/>
    <property type="evidence" value="ECO:0007669"/>
    <property type="project" value="UniProtKB-KW"/>
</dbReference>
<keyword evidence="2" id="KW-0479">Metal-binding</keyword>
<dbReference type="Gene3D" id="3.40.630.10">
    <property type="entry name" value="Zn peptidases"/>
    <property type="match status" value="1"/>
</dbReference>
<dbReference type="Pfam" id="PF07687">
    <property type="entry name" value="M20_dimer"/>
    <property type="match status" value="1"/>
</dbReference>
<dbReference type="CDD" id="cd05680">
    <property type="entry name" value="M20_dipept_like"/>
    <property type="match status" value="1"/>
</dbReference>
<evidence type="ECO:0000256" key="2">
    <source>
        <dbReference type="ARBA" id="ARBA00022723"/>
    </source>
</evidence>
<keyword evidence="3" id="KW-0378">Hydrolase</keyword>
<organism evidence="5 6">
    <name type="scientific">Sutcliffiella horikoshii</name>
    <dbReference type="NCBI Taxonomy" id="79883"/>
    <lineage>
        <taxon>Bacteria</taxon>
        <taxon>Bacillati</taxon>
        <taxon>Bacillota</taxon>
        <taxon>Bacilli</taxon>
        <taxon>Bacillales</taxon>
        <taxon>Bacillaceae</taxon>
        <taxon>Sutcliffiella</taxon>
    </lineage>
</organism>
<dbReference type="PANTHER" id="PTHR43270:SF12">
    <property type="entry name" value="SUCCINYL-DIAMINOPIMELATE DESUCCINYLASE"/>
    <property type="match status" value="1"/>
</dbReference>
<gene>
    <name evidence="5" type="ORF">FZC76_13460</name>
</gene>
<keyword evidence="1" id="KW-0645">Protease</keyword>
<dbReference type="EMBL" id="VTEV01000005">
    <property type="protein sequence ID" value="TYS67581.1"/>
    <property type="molecule type" value="Genomic_DNA"/>
</dbReference>
<dbReference type="STRING" id="79883.GCA_001636495_04168"/>
<dbReference type="NCBIfam" id="NF006053">
    <property type="entry name" value="PRK08201.1"/>
    <property type="match status" value="1"/>
</dbReference>
<name>A0A5D4SY43_9BACI</name>
<dbReference type="Gene3D" id="3.30.70.360">
    <property type="match status" value="1"/>
</dbReference>
<sequence length="462" mass="50681">MTTATITTYLSENRKKHLEELKDLLSIPSVSALPAHNADTLRAAEWMAESLRKLGMENVSLHPTAGHPIVYGDWLHAGEDKPTVLIYGHYDVQPVDPLHLWDTPPFEPAIRDERIYARGASDDKGQTFMHIKALEAVLATTGSLPFNFKFCIEGEEEVGSPNLPAFIEENKELLAADVVVVSDTSMIEEDKPTICYGLRGMCGFQLDVKGPKRDLHSGLYGGAVANPIHAVVELLASFHDGDGVVTVDGFYDKVIPLTAEEKAAFDAIGFDEAVVKEEVGVQEFYGEKGYSFYERTWVRPTLEINGVYGGFQGDGIKTVLPSEAHAKITCRLVPDQDPDEILALLQEHVTMHKPAGVEVTVSLFDKGAPFVTPFHHPAIQAASRAFEKIWEVPTTFTRGGGSLPIVSTLDDVLQAPIVLMGFGLPSDNVHAPNENFKLKNFDKGLLTLCAYWEELAVALNVE</sequence>
<evidence type="ECO:0000313" key="5">
    <source>
        <dbReference type="EMBL" id="TYS67581.1"/>
    </source>
</evidence>
<dbReference type="NCBIfam" id="NF006579">
    <property type="entry name" value="PRK09104.1"/>
    <property type="match status" value="1"/>
</dbReference>
<evidence type="ECO:0000256" key="3">
    <source>
        <dbReference type="ARBA" id="ARBA00022801"/>
    </source>
</evidence>
<dbReference type="Pfam" id="PF01546">
    <property type="entry name" value="Peptidase_M20"/>
    <property type="match status" value="1"/>
</dbReference>
<dbReference type="InterPro" id="IPR002933">
    <property type="entry name" value="Peptidase_M20"/>
</dbReference>
<accession>A0A5D4SY43</accession>
<feature type="domain" description="Peptidase M20 dimerisation" evidence="4">
    <location>
        <begin position="196"/>
        <end position="355"/>
    </location>
</feature>
<evidence type="ECO:0000259" key="4">
    <source>
        <dbReference type="Pfam" id="PF07687"/>
    </source>
</evidence>
<reference evidence="5 6" key="1">
    <citation type="submission" date="2019-08" db="EMBL/GenBank/DDBJ databases">
        <title>Bacillus genomes from the desert of Cuatro Cienegas, Coahuila.</title>
        <authorList>
            <person name="Olmedo-Alvarez G."/>
        </authorList>
    </citation>
    <scope>NUCLEOTIDE SEQUENCE [LARGE SCALE GENOMIC DNA]</scope>
    <source>
        <strain evidence="5 6">CH28_1T</strain>
    </source>
</reference>
<protein>
    <submittedName>
        <fullName evidence="5">Dipeptidase</fullName>
    </submittedName>
</protein>
<dbReference type="Proteomes" id="UP000322524">
    <property type="component" value="Unassembled WGS sequence"/>
</dbReference>
<evidence type="ECO:0000256" key="1">
    <source>
        <dbReference type="ARBA" id="ARBA00022670"/>
    </source>
</evidence>
<dbReference type="InterPro" id="IPR051458">
    <property type="entry name" value="Cyt/Met_Dipeptidase"/>
</dbReference>
<dbReference type="GO" id="GO:0046872">
    <property type="term" value="F:metal ion binding"/>
    <property type="evidence" value="ECO:0007669"/>
    <property type="project" value="UniProtKB-KW"/>
</dbReference>
<dbReference type="OrthoDB" id="9761532at2"/>
<dbReference type="SUPFAM" id="SSF53187">
    <property type="entry name" value="Zn-dependent exopeptidases"/>
    <property type="match status" value="1"/>
</dbReference>
<dbReference type="NCBIfam" id="NF005914">
    <property type="entry name" value="PRK07907.1"/>
    <property type="match status" value="1"/>
</dbReference>
<dbReference type="PANTHER" id="PTHR43270">
    <property type="entry name" value="BETA-ALA-HIS DIPEPTIDASE"/>
    <property type="match status" value="1"/>
</dbReference>
<proteinExistence type="predicted"/>
<dbReference type="RefSeq" id="WP_148988692.1">
    <property type="nucleotide sequence ID" value="NZ_VTEV01000005.1"/>
</dbReference>
<dbReference type="InterPro" id="IPR011650">
    <property type="entry name" value="Peptidase_M20_dimer"/>
</dbReference>
<evidence type="ECO:0000313" key="6">
    <source>
        <dbReference type="Proteomes" id="UP000322524"/>
    </source>
</evidence>
<dbReference type="GO" id="GO:0006508">
    <property type="term" value="P:proteolysis"/>
    <property type="evidence" value="ECO:0007669"/>
    <property type="project" value="UniProtKB-KW"/>
</dbReference>
<comment type="caution">
    <text evidence="5">The sequence shown here is derived from an EMBL/GenBank/DDBJ whole genome shotgun (WGS) entry which is preliminary data.</text>
</comment>